<sequence>MAKRKKENYEFAEFLRMWHLLSTLETAPRFKTVRDLSTALEAEGLEVTDRTIQRILKFFEMQFGLVGRKRTTDRGHPYEWAWPSETGRPTIGNMDPATAITYEMAGQLASAVLPRSVLATMEPDFRRARMVLLQSGGKAQALSRKIRILPRSGSRLPAEIAPQVLTGIHDALMRNRKALITYRPVSTRSKSGKICEISPLGIVSRFDTLYLIHVIDEVGNDIDKEKVMAWPMHRFTAVRVIEGDVARAPEGFDLDKYIRSPDFLGAPPVDSLREIGATFKLKILAKPHTAKYIQERPFGDDQMVKKTRDGRVRIEATVNNTRDLLTQLHDFADDIEVLSPKEYRAYFKELSTKLSKIYSSHYQ</sequence>
<accession>B8GSE4</accession>
<dbReference type="EMBL" id="CP001339">
    <property type="protein sequence ID" value="ACL72848.1"/>
    <property type="molecule type" value="Genomic_DNA"/>
</dbReference>
<organism evidence="3 4">
    <name type="scientific">Thioalkalivibrio sulfidiphilus (strain HL-EbGR7)</name>
    <dbReference type="NCBI Taxonomy" id="396588"/>
    <lineage>
        <taxon>Bacteria</taxon>
        <taxon>Pseudomonadati</taxon>
        <taxon>Pseudomonadota</taxon>
        <taxon>Gammaproteobacteria</taxon>
        <taxon>Chromatiales</taxon>
        <taxon>Ectothiorhodospiraceae</taxon>
        <taxon>Thioalkalivibrio</taxon>
    </lineage>
</organism>
<evidence type="ECO:0000313" key="3">
    <source>
        <dbReference type="EMBL" id="ACL72848.1"/>
    </source>
</evidence>
<dbReference type="Pfam" id="PF25583">
    <property type="entry name" value="WCX"/>
    <property type="match status" value="1"/>
</dbReference>
<reference evidence="3 4" key="1">
    <citation type="journal article" date="2011" name="Stand. Genomic Sci.">
        <title>Complete genome sequence of 'Thioalkalivibrio sulfidophilus' HL-EbGr7.</title>
        <authorList>
            <person name="Muyzer G."/>
            <person name="Sorokin D.Y."/>
            <person name="Mavromatis K."/>
            <person name="Lapidus A."/>
            <person name="Clum A."/>
            <person name="Ivanova N."/>
            <person name="Pati A."/>
            <person name="d'Haeseleer P."/>
            <person name="Woyke T."/>
            <person name="Kyrpides N.C."/>
        </authorList>
    </citation>
    <scope>NUCLEOTIDE SEQUENCE [LARGE SCALE GENOMIC DNA]</scope>
    <source>
        <strain evidence="3 4">HL-EbGR7</strain>
    </source>
</reference>
<gene>
    <name evidence="3" type="ordered locus">Tgr7_1766</name>
</gene>
<evidence type="ECO:0000259" key="1">
    <source>
        <dbReference type="Pfam" id="PF13280"/>
    </source>
</evidence>
<dbReference type="eggNOG" id="COG2378">
    <property type="taxonomic scope" value="Bacteria"/>
</dbReference>
<feature type="domain" description="WCX" evidence="2">
    <location>
        <begin position="279"/>
        <end position="349"/>
    </location>
</feature>
<dbReference type="KEGG" id="tgr:Tgr7_1766"/>
<evidence type="ECO:0000313" key="4">
    <source>
        <dbReference type="Proteomes" id="UP000002383"/>
    </source>
</evidence>
<proteinExistence type="predicted"/>
<dbReference type="STRING" id="396588.Tgr7_1766"/>
<dbReference type="Proteomes" id="UP000002383">
    <property type="component" value="Chromosome"/>
</dbReference>
<dbReference type="InterPro" id="IPR057727">
    <property type="entry name" value="WCX_dom"/>
</dbReference>
<dbReference type="PANTHER" id="PTHR34580">
    <property type="match status" value="1"/>
</dbReference>
<protein>
    <submittedName>
        <fullName evidence="3">Transcriptional regulator-like protein</fullName>
    </submittedName>
</protein>
<keyword evidence="4" id="KW-1185">Reference proteome</keyword>
<name>B8GSE4_THISH</name>
<dbReference type="InterPro" id="IPR051534">
    <property type="entry name" value="CBASS_pafABC_assoc_protein"/>
</dbReference>
<dbReference type="RefSeq" id="WP_012638330.1">
    <property type="nucleotide sequence ID" value="NC_011901.1"/>
</dbReference>
<dbReference type="PANTHER" id="PTHR34580:SF1">
    <property type="entry name" value="PROTEIN PAFC"/>
    <property type="match status" value="1"/>
</dbReference>
<feature type="domain" description="WYL" evidence="1">
    <location>
        <begin position="164"/>
        <end position="240"/>
    </location>
</feature>
<evidence type="ECO:0000259" key="2">
    <source>
        <dbReference type="Pfam" id="PF25583"/>
    </source>
</evidence>
<dbReference type="HOGENOM" id="CLU_041141_0_1_6"/>
<dbReference type="Pfam" id="PF13280">
    <property type="entry name" value="WYL"/>
    <property type="match status" value="1"/>
</dbReference>
<dbReference type="AlphaFoldDB" id="B8GSE4"/>
<dbReference type="InterPro" id="IPR026881">
    <property type="entry name" value="WYL_dom"/>
</dbReference>